<gene>
    <name evidence="1" type="ORF">MNB_SV-3-765</name>
</gene>
<accession>A0A1W1CWV8</accession>
<name>A0A1W1CWV8_9ZZZZ</name>
<proteinExistence type="predicted"/>
<dbReference type="EMBL" id="FPHI01000045">
    <property type="protein sequence ID" value="SFV70207.1"/>
    <property type="molecule type" value="Genomic_DNA"/>
</dbReference>
<sequence>MSKIKEATEIADELYEYAIVNKNDFVKEKSRQLMRYLDLISTLGNNLHDTNEDYSDEIVKVKRKVPKWMKKTDQYNYLILKAFMDISDNNEHRVSVDELEEYVDIGKAFLANYNNLKTISAKNHGKVFDEINREIELWEPVSEFIEELFSYDLKDKKTNNVLSYKFNGKVYKKNNKTGASLQNLLFDIFQQFLKDYTNKSYRELQVIFNPLHKNFSSEGNSKKVIFNEVDANKWLKDSKDKSIDRRYFEPVRYNGENIYFTTEWGDTNGDITNFIDFARIDLGFNIDEI</sequence>
<evidence type="ECO:0000313" key="1">
    <source>
        <dbReference type="EMBL" id="SFV70207.1"/>
    </source>
</evidence>
<protein>
    <submittedName>
        <fullName evidence="1">Uncharacterized protein</fullName>
    </submittedName>
</protein>
<organism evidence="1">
    <name type="scientific">hydrothermal vent metagenome</name>
    <dbReference type="NCBI Taxonomy" id="652676"/>
    <lineage>
        <taxon>unclassified sequences</taxon>
        <taxon>metagenomes</taxon>
        <taxon>ecological metagenomes</taxon>
    </lineage>
</organism>
<reference evidence="1" key="1">
    <citation type="submission" date="2016-10" db="EMBL/GenBank/DDBJ databases">
        <authorList>
            <person name="de Groot N.N."/>
        </authorList>
    </citation>
    <scope>NUCLEOTIDE SEQUENCE</scope>
</reference>
<dbReference type="AlphaFoldDB" id="A0A1W1CWV8"/>